<dbReference type="Proteomes" id="UP001144673">
    <property type="component" value="Chromosome 6"/>
</dbReference>
<dbReference type="EMBL" id="JAJHUN010000007">
    <property type="protein sequence ID" value="KAJ4155826.1"/>
    <property type="molecule type" value="Genomic_DNA"/>
</dbReference>
<accession>A0A9W8UPD9</accession>
<sequence>MMLRCSIDAKLKKKAVEEECNVHVPKRDSESSAAPAAVEENSPTAQLNETDIITPDWEIVESVPGQEKVSNSEATTQGAQQGGTSAANHYHSWSRRSQFKWDVTWRDYAA</sequence>
<dbReference type="RefSeq" id="XP_056055950.1">
    <property type="nucleotide sequence ID" value="XM_056199066.1"/>
</dbReference>
<name>A0A9W8UPD9_AKAMU</name>
<evidence type="ECO:0000313" key="2">
    <source>
        <dbReference type="EMBL" id="KAJ4155826.1"/>
    </source>
</evidence>
<proteinExistence type="predicted"/>
<feature type="region of interest" description="Disordered" evidence="1">
    <location>
        <begin position="65"/>
        <end position="91"/>
    </location>
</feature>
<organism evidence="2 3">
    <name type="scientific">Akanthomyces muscarius</name>
    <name type="common">Entomopathogenic fungus</name>
    <name type="synonym">Lecanicillium muscarium</name>
    <dbReference type="NCBI Taxonomy" id="2231603"/>
    <lineage>
        <taxon>Eukaryota</taxon>
        <taxon>Fungi</taxon>
        <taxon>Dikarya</taxon>
        <taxon>Ascomycota</taxon>
        <taxon>Pezizomycotina</taxon>
        <taxon>Sordariomycetes</taxon>
        <taxon>Hypocreomycetidae</taxon>
        <taxon>Hypocreales</taxon>
        <taxon>Cordycipitaceae</taxon>
        <taxon>Akanthomyces</taxon>
    </lineage>
</organism>
<feature type="compositionally biased region" description="Low complexity" evidence="1">
    <location>
        <begin position="31"/>
        <end position="42"/>
    </location>
</feature>
<reference evidence="2" key="1">
    <citation type="journal article" date="2023" name="Access Microbiol">
        <title>De-novo genome assembly for Akanthomyces muscarius, a biocontrol agent of insect agricultural pests.</title>
        <authorList>
            <person name="Erdos Z."/>
            <person name="Studholme D.J."/>
            <person name="Raymond B."/>
            <person name="Sharma M."/>
        </authorList>
    </citation>
    <scope>NUCLEOTIDE SEQUENCE</scope>
    <source>
        <strain evidence="2">Ve6</strain>
    </source>
</reference>
<keyword evidence="3" id="KW-1185">Reference proteome</keyword>
<feature type="compositionally biased region" description="Polar residues" evidence="1">
    <location>
        <begin position="68"/>
        <end position="87"/>
    </location>
</feature>
<dbReference type="GeneID" id="80888212"/>
<protein>
    <submittedName>
        <fullName evidence="2">Uncharacterized protein</fullName>
    </submittedName>
</protein>
<comment type="caution">
    <text evidence="2">The sequence shown here is derived from an EMBL/GenBank/DDBJ whole genome shotgun (WGS) entry which is preliminary data.</text>
</comment>
<dbReference type="AlphaFoldDB" id="A0A9W8UPD9"/>
<evidence type="ECO:0000313" key="3">
    <source>
        <dbReference type="Proteomes" id="UP001144673"/>
    </source>
</evidence>
<gene>
    <name evidence="2" type="ORF">LMH87_001053</name>
</gene>
<dbReference type="KEGG" id="amus:LMH87_001053"/>
<feature type="region of interest" description="Disordered" evidence="1">
    <location>
        <begin position="23"/>
        <end position="44"/>
    </location>
</feature>
<evidence type="ECO:0000256" key="1">
    <source>
        <dbReference type="SAM" id="MobiDB-lite"/>
    </source>
</evidence>